<reference evidence="2" key="2">
    <citation type="submission" date="2016-01" db="EMBL/GenBank/DDBJ databases">
        <authorList>
            <person name="Hong K.W."/>
        </authorList>
    </citation>
    <scope>NUCLEOTIDE SEQUENCE</scope>
    <source>
        <strain evidence="2">M40</strain>
    </source>
</reference>
<proteinExistence type="predicted"/>
<gene>
    <name evidence="2" type="ORF">AVW13_04820</name>
    <name evidence="3" type="ORF">NCTC12391_02787</name>
</gene>
<evidence type="ECO:0000313" key="4">
    <source>
        <dbReference type="Proteomes" id="UP000076612"/>
    </source>
</evidence>
<sequence>MTLSTPISQKREGIMARDDNPQSTKPSGHPRRTIRFFPDYCRTVLWENGSANYALYPEDLGLSEALSADIVAWNSYWNSHFDPFDGWKSEESRRRSQAEGDALVERLRDEIGRFADVVDDRWA</sequence>
<protein>
    <submittedName>
        <fullName evidence="3">Uncharacterized protein</fullName>
    </submittedName>
</protein>
<organism evidence="3 5">
    <name type="scientific">Brevibacterium casei</name>
    <dbReference type="NCBI Taxonomy" id="33889"/>
    <lineage>
        <taxon>Bacteria</taxon>
        <taxon>Bacillati</taxon>
        <taxon>Actinomycetota</taxon>
        <taxon>Actinomycetes</taxon>
        <taxon>Micrococcales</taxon>
        <taxon>Brevibacteriaceae</taxon>
        <taxon>Brevibacterium</taxon>
    </lineage>
</organism>
<dbReference type="Proteomes" id="UP000386281">
    <property type="component" value="Unassembled WGS sequence"/>
</dbReference>
<dbReference type="EMBL" id="LQQR01000004">
    <property type="protein sequence ID" value="KZE23207.1"/>
    <property type="molecule type" value="Genomic_DNA"/>
</dbReference>
<evidence type="ECO:0000256" key="1">
    <source>
        <dbReference type="SAM" id="MobiDB-lite"/>
    </source>
</evidence>
<evidence type="ECO:0000313" key="5">
    <source>
        <dbReference type="Proteomes" id="UP000386281"/>
    </source>
</evidence>
<dbReference type="AlphaFoldDB" id="A0A163B173"/>
<feature type="region of interest" description="Disordered" evidence="1">
    <location>
        <begin position="1"/>
        <end position="31"/>
    </location>
</feature>
<name>A0A163B173_9MICO</name>
<accession>A0A163B173</accession>
<evidence type="ECO:0000313" key="3">
    <source>
        <dbReference type="EMBL" id="VEW14638.1"/>
    </source>
</evidence>
<feature type="compositionally biased region" description="Basic and acidic residues" evidence="1">
    <location>
        <begin position="9"/>
        <end position="20"/>
    </location>
</feature>
<dbReference type="Proteomes" id="UP000076612">
    <property type="component" value="Unassembled WGS sequence"/>
</dbReference>
<reference evidence="4" key="1">
    <citation type="submission" date="2016-01" db="EMBL/GenBank/DDBJ databases">
        <title>Draft genome of Chromobacterium sp. F49.</title>
        <authorList>
            <person name="Hong K.W."/>
        </authorList>
    </citation>
    <scope>NUCLEOTIDE SEQUENCE [LARGE SCALE GENOMIC DNA]</scope>
    <source>
        <strain evidence="4">M40</strain>
    </source>
</reference>
<evidence type="ECO:0000313" key="2">
    <source>
        <dbReference type="EMBL" id="KZE23207.1"/>
    </source>
</evidence>
<reference evidence="3 5" key="3">
    <citation type="submission" date="2019-02" db="EMBL/GenBank/DDBJ databases">
        <authorList>
            <consortium name="Pathogen Informatics"/>
        </authorList>
    </citation>
    <scope>NUCLEOTIDE SEQUENCE [LARGE SCALE GENOMIC DNA]</scope>
    <source>
        <strain evidence="3 5">3012STDY7078520</strain>
    </source>
</reference>
<dbReference type="EMBL" id="CAACXN010000015">
    <property type="protein sequence ID" value="VEW14638.1"/>
    <property type="molecule type" value="Genomic_DNA"/>
</dbReference>